<dbReference type="Proteomes" id="UP001484239">
    <property type="component" value="Unassembled WGS sequence"/>
</dbReference>
<dbReference type="PANTHER" id="PTHR35090">
    <property type="entry name" value="DNA-DIRECTED RNA POLYMERASE SUBUNIT I"/>
    <property type="match status" value="1"/>
</dbReference>
<organism evidence="2 3">
    <name type="scientific">Gaopeijia maritima</name>
    <dbReference type="NCBI Taxonomy" id="3119007"/>
    <lineage>
        <taxon>Bacteria</taxon>
        <taxon>Pseudomonadati</taxon>
        <taxon>Gemmatimonadota</taxon>
        <taxon>Longimicrobiia</taxon>
        <taxon>Gaopeijiales</taxon>
        <taxon>Gaopeijiaceae</taxon>
        <taxon>Gaopeijia</taxon>
    </lineage>
</organism>
<dbReference type="RefSeq" id="WP_405276561.1">
    <property type="nucleotide sequence ID" value="NZ_CP144380.1"/>
</dbReference>
<feature type="domain" description="4-vinyl reductase 4VR" evidence="1">
    <location>
        <begin position="94"/>
        <end position="152"/>
    </location>
</feature>
<accession>A0ABU9EBT7</accession>
<dbReference type="EMBL" id="JBBHLI010000009">
    <property type="protein sequence ID" value="MEK9502187.1"/>
    <property type="molecule type" value="Genomic_DNA"/>
</dbReference>
<dbReference type="SMART" id="SM00989">
    <property type="entry name" value="V4R"/>
    <property type="match status" value="1"/>
</dbReference>
<protein>
    <submittedName>
        <fullName evidence="2">V4R domain-containing protein</fullName>
    </submittedName>
</protein>
<gene>
    <name evidence="2" type="ORF">WI372_14435</name>
</gene>
<dbReference type="InterPro" id="IPR024096">
    <property type="entry name" value="NO_sig/Golgi_transp_ligand-bd"/>
</dbReference>
<dbReference type="InterPro" id="IPR004096">
    <property type="entry name" value="V4R"/>
</dbReference>
<dbReference type="PANTHER" id="PTHR35090:SF1">
    <property type="entry name" value="SLR0144 PROTEIN"/>
    <property type="match status" value="1"/>
</dbReference>
<proteinExistence type="predicted"/>
<reference evidence="2 3" key="1">
    <citation type="submission" date="2024-02" db="EMBL/GenBank/DDBJ databases">
        <title>A novel Gemmatimonadota bacterium.</title>
        <authorList>
            <person name="Du Z.-J."/>
            <person name="Ye Y.-Q."/>
        </authorList>
    </citation>
    <scope>NUCLEOTIDE SEQUENCE [LARGE SCALE GENOMIC DNA]</scope>
    <source>
        <strain evidence="2 3">DH-20</strain>
    </source>
</reference>
<sequence length="181" mass="18955">MESQPREISIPAEAFEHLRAALVQEGGEAAGVHALHAAGFATGESIYELFVGSTGRTPEDTGPGRFFAGLADFFRSRGWGTLTHESRHPGLSVLTSVDWAEADEESEGHPTCAFSSGVLSYLLTRAAGAPVAVLETACRARGDARCEFAFGSEHTIQAVYGALVEGGTLDDALASLRSGAD</sequence>
<evidence type="ECO:0000313" key="2">
    <source>
        <dbReference type="EMBL" id="MEK9502187.1"/>
    </source>
</evidence>
<evidence type="ECO:0000313" key="3">
    <source>
        <dbReference type="Proteomes" id="UP001484239"/>
    </source>
</evidence>
<dbReference type="SUPFAM" id="SSF111126">
    <property type="entry name" value="Ligand-binding domain in the NO signalling and Golgi transport"/>
    <property type="match status" value="1"/>
</dbReference>
<name>A0ABU9EBT7_9BACT</name>
<evidence type="ECO:0000259" key="1">
    <source>
        <dbReference type="SMART" id="SM00989"/>
    </source>
</evidence>
<dbReference type="Pfam" id="PF02830">
    <property type="entry name" value="V4R"/>
    <property type="match status" value="1"/>
</dbReference>
<dbReference type="Gene3D" id="3.30.1380.20">
    <property type="entry name" value="Trafficking protein particle complex subunit 3"/>
    <property type="match status" value="1"/>
</dbReference>
<keyword evidence="3" id="KW-1185">Reference proteome</keyword>
<comment type="caution">
    <text evidence="2">The sequence shown here is derived from an EMBL/GenBank/DDBJ whole genome shotgun (WGS) entry which is preliminary data.</text>
</comment>